<dbReference type="Proteomes" id="UP000295292">
    <property type="component" value="Unassembled WGS sequence"/>
</dbReference>
<accession>A0A4R6W1N9</accession>
<keyword evidence="1" id="KW-0732">Signal</keyword>
<evidence type="ECO:0000256" key="1">
    <source>
        <dbReference type="SAM" id="SignalP"/>
    </source>
</evidence>
<comment type="caution">
    <text evidence="2">The sequence shown here is derived from an EMBL/GenBank/DDBJ whole genome shotgun (WGS) entry which is preliminary data.</text>
</comment>
<feature type="chain" id="PRO_5020510986" evidence="1">
    <location>
        <begin position="22"/>
        <end position="551"/>
    </location>
</feature>
<sequence>MNIKNFALTGLLFSAVVAANAQQKLSDGTGDNGLTVSQNAILELASKNKGLLHTRVTLETTAKAYPMSAHVAGLMVYNTETRNDVVPGIYYNDGTKWVLASGGKATSISYNPTTYEISFVDATGTPVTIDFKEVVKKNETITTLVSLGEGQYKYTSENGTVTVVNVPADVIKNFETIVKEENVKNEIINLIKNIGGNVYYDGAKFTYVTNTGETKEITIKEIVQANETLTVLSYNQVTNALTYKDEKGKEEIINLNIGAIVYDSKTNTITYVDGKGGTTPLTLNETSLIYDQTTKVLTYTDSKGVSHEIDLGALVAAHETVTTITEDKGIYTYINEKNEKFEINVPKSVVNNFEIIVKDGPVTVNGDTFSTIEEYITHLANNVSNVSGSDFITVSGTGTVADPYKVSIKEGLPNTMLVTNAAGELEWATVTSIVKGNETITTLVNNSDGTYTYTSEDKTITTVDIPADVVNNIKNEGAIYNEIINILNAKTDLFVDNGDGTFTHTTVDGKEVKFDANTLTMLDNNDGTYTFTNANGETVTVDVIGDVVTNI</sequence>
<feature type="non-terminal residue" evidence="2">
    <location>
        <position position="551"/>
    </location>
</feature>
<name>A0A4R6W1N9_9SPHI</name>
<organism evidence="2 3">
    <name type="scientific">Sphingobacterium yanglingense</name>
    <dbReference type="NCBI Taxonomy" id="1437280"/>
    <lineage>
        <taxon>Bacteria</taxon>
        <taxon>Pseudomonadati</taxon>
        <taxon>Bacteroidota</taxon>
        <taxon>Sphingobacteriia</taxon>
        <taxon>Sphingobacteriales</taxon>
        <taxon>Sphingobacteriaceae</taxon>
        <taxon>Sphingobacterium</taxon>
    </lineage>
</organism>
<gene>
    <name evidence="2" type="ORF">CLV99_4766</name>
</gene>
<keyword evidence="3" id="KW-1185">Reference proteome</keyword>
<dbReference type="RefSeq" id="WP_211348636.1">
    <property type="nucleotide sequence ID" value="NZ_SNYV01000020.1"/>
</dbReference>
<feature type="signal peptide" evidence="1">
    <location>
        <begin position="1"/>
        <end position="21"/>
    </location>
</feature>
<proteinExistence type="predicted"/>
<dbReference type="EMBL" id="SNYV01000020">
    <property type="protein sequence ID" value="TDQ72301.1"/>
    <property type="molecule type" value="Genomic_DNA"/>
</dbReference>
<protein>
    <submittedName>
        <fullName evidence="2">Uncharacterized protein</fullName>
    </submittedName>
</protein>
<dbReference type="AlphaFoldDB" id="A0A4R6W1N9"/>
<evidence type="ECO:0000313" key="2">
    <source>
        <dbReference type="EMBL" id="TDQ72301.1"/>
    </source>
</evidence>
<reference evidence="2 3" key="1">
    <citation type="submission" date="2019-03" db="EMBL/GenBank/DDBJ databases">
        <title>Genomic Encyclopedia of Archaeal and Bacterial Type Strains, Phase II (KMG-II): from individual species to whole genera.</title>
        <authorList>
            <person name="Goeker M."/>
        </authorList>
    </citation>
    <scope>NUCLEOTIDE SEQUENCE [LARGE SCALE GENOMIC DNA]</scope>
    <source>
        <strain evidence="2 3">DSM 28353</strain>
    </source>
</reference>
<evidence type="ECO:0000313" key="3">
    <source>
        <dbReference type="Proteomes" id="UP000295292"/>
    </source>
</evidence>